<dbReference type="Gene3D" id="3.90.1200.10">
    <property type="match status" value="1"/>
</dbReference>
<feature type="domain" description="CHK kinase-like" evidence="1">
    <location>
        <begin position="121"/>
        <end position="316"/>
    </location>
</feature>
<protein>
    <recommendedName>
        <fullName evidence="1">CHK kinase-like domain-containing protein</fullName>
    </recommendedName>
</protein>
<name>A0A8K0G8X7_IGNLU</name>
<dbReference type="AlphaFoldDB" id="A0A8K0G8X7"/>
<dbReference type="PANTHER" id="PTHR11012">
    <property type="entry name" value="PROTEIN KINASE-LIKE DOMAIN-CONTAINING"/>
    <property type="match status" value="1"/>
</dbReference>
<dbReference type="Pfam" id="PF02958">
    <property type="entry name" value="EcKL"/>
    <property type="match status" value="1"/>
</dbReference>
<sequence>MDIVETLLNIAKQEGVVDCCLDDLKAGDGQGYMGSINFVHLNGKAKCGKEKQLNFMIKTATTNGKLREFTITNTVFEREIRMYKIIFPALYNFEKGKGIENPFSSVPRCYYASERSVPEILILEDLIQSGYRSWNRALPISDKPVRIVVQEYARFHAVSFAVQDQNPLLFKELTKNFDNIFDIFMKYTGVFHAAIRKSKLALASLDPNSKAFTRYKQFLCGVEDKYSNLIATCDKYRVILHGDSWCNNMLFKYNKDCNSRNEPVAVRFIDFQFSRLGSPVCDLAYFLYGCTSKEVLDNMNVYKNLYYDTLCRHIELLGSKPDNVYPLPAFEEHWRTYSKFGLIASGLLVFLLLSEKHEIIDFTDIAEAGREVGTAFDYEIANINEFNNRMKHIIEYFVDNNLIYHVWLQSKGGVQYFKSAYRAEIEVATNAGTAFKNEAPAVTVEPSESLDCGSCGKDVHAVCEISNEADEVYGGKPIKFPVLHAPDSLSAEYIKEPAKLDYNALVAGDAVVSGKL</sequence>
<dbReference type="InterPro" id="IPR011009">
    <property type="entry name" value="Kinase-like_dom_sf"/>
</dbReference>
<dbReference type="SMART" id="SM00587">
    <property type="entry name" value="CHK"/>
    <property type="match status" value="1"/>
</dbReference>
<dbReference type="Proteomes" id="UP000801492">
    <property type="component" value="Unassembled WGS sequence"/>
</dbReference>
<proteinExistence type="predicted"/>
<dbReference type="InterPro" id="IPR004119">
    <property type="entry name" value="EcKL"/>
</dbReference>
<evidence type="ECO:0000313" key="3">
    <source>
        <dbReference type="Proteomes" id="UP000801492"/>
    </source>
</evidence>
<evidence type="ECO:0000313" key="2">
    <source>
        <dbReference type="EMBL" id="KAF2895980.1"/>
    </source>
</evidence>
<dbReference type="EMBL" id="VTPC01005464">
    <property type="protein sequence ID" value="KAF2895980.1"/>
    <property type="molecule type" value="Genomic_DNA"/>
</dbReference>
<dbReference type="PANTHER" id="PTHR11012:SF30">
    <property type="entry name" value="PROTEIN KINASE-LIKE DOMAIN-CONTAINING"/>
    <property type="match status" value="1"/>
</dbReference>
<accession>A0A8K0G8X7</accession>
<dbReference type="InterPro" id="IPR015897">
    <property type="entry name" value="CHK_kinase-like"/>
</dbReference>
<evidence type="ECO:0000259" key="1">
    <source>
        <dbReference type="SMART" id="SM00587"/>
    </source>
</evidence>
<keyword evidence="3" id="KW-1185">Reference proteome</keyword>
<feature type="non-terminal residue" evidence="2">
    <location>
        <position position="1"/>
    </location>
</feature>
<reference evidence="2" key="1">
    <citation type="submission" date="2019-08" db="EMBL/GenBank/DDBJ databases">
        <title>The genome of the North American firefly Photinus pyralis.</title>
        <authorList>
            <consortium name="Photinus pyralis genome working group"/>
            <person name="Fallon T.R."/>
            <person name="Sander Lower S.E."/>
            <person name="Weng J.-K."/>
        </authorList>
    </citation>
    <scope>NUCLEOTIDE SEQUENCE</scope>
    <source>
        <strain evidence="2">TRF0915ILg1</strain>
        <tissue evidence="2">Whole body</tissue>
    </source>
</reference>
<comment type="caution">
    <text evidence="2">The sequence shown here is derived from an EMBL/GenBank/DDBJ whole genome shotgun (WGS) entry which is preliminary data.</text>
</comment>
<dbReference type="OrthoDB" id="8250698at2759"/>
<gene>
    <name evidence="2" type="ORF">ILUMI_10195</name>
</gene>
<organism evidence="2 3">
    <name type="scientific">Ignelater luminosus</name>
    <name type="common">Cucubano</name>
    <name type="synonym">Pyrophorus luminosus</name>
    <dbReference type="NCBI Taxonomy" id="2038154"/>
    <lineage>
        <taxon>Eukaryota</taxon>
        <taxon>Metazoa</taxon>
        <taxon>Ecdysozoa</taxon>
        <taxon>Arthropoda</taxon>
        <taxon>Hexapoda</taxon>
        <taxon>Insecta</taxon>
        <taxon>Pterygota</taxon>
        <taxon>Neoptera</taxon>
        <taxon>Endopterygota</taxon>
        <taxon>Coleoptera</taxon>
        <taxon>Polyphaga</taxon>
        <taxon>Elateriformia</taxon>
        <taxon>Elateroidea</taxon>
        <taxon>Elateridae</taxon>
        <taxon>Agrypninae</taxon>
        <taxon>Pyrophorini</taxon>
        <taxon>Ignelater</taxon>
    </lineage>
</organism>
<dbReference type="SUPFAM" id="SSF56112">
    <property type="entry name" value="Protein kinase-like (PK-like)"/>
    <property type="match status" value="1"/>
</dbReference>